<sequence>MTFDFTFAVANHKCIMFQLGKTIVSEDILEKDFVCNLSACHGACCVDGDAGAPLTKEETEILEKIYPKVKPFLRKEGIEAIERLGTWVVGTDQDLETPLIDNKDCAYVIFDGKTALCGIEQAYNQGIIDWKKPVSCHLYPIRVKDFTEFAAVNYDRWDICNPACSLGKELEVPVYKFVKEALIRKFGADWYAELEKVAEDLKNGK</sequence>
<proteinExistence type="inferred from homology"/>
<comment type="similarity">
    <text evidence="1">Belongs to the Rv0495c family.</text>
</comment>
<evidence type="ECO:0000313" key="3">
    <source>
        <dbReference type="Proteomes" id="UP000296862"/>
    </source>
</evidence>
<dbReference type="Pfam" id="PF11307">
    <property type="entry name" value="DUF3109"/>
    <property type="match status" value="1"/>
</dbReference>
<name>A0A4P7PQ58_9FLAO</name>
<evidence type="ECO:0008006" key="4">
    <source>
        <dbReference type="Google" id="ProtNLM"/>
    </source>
</evidence>
<dbReference type="Proteomes" id="UP000296862">
    <property type="component" value="Chromosome"/>
</dbReference>
<organism evidence="2 3">
    <name type="scientific">Flavobacterium sangjuense</name>
    <dbReference type="NCBI Taxonomy" id="2518177"/>
    <lineage>
        <taxon>Bacteria</taxon>
        <taxon>Pseudomonadati</taxon>
        <taxon>Bacteroidota</taxon>
        <taxon>Flavobacteriia</taxon>
        <taxon>Flavobacteriales</taxon>
        <taxon>Flavobacteriaceae</taxon>
        <taxon>Flavobacterium</taxon>
    </lineage>
</organism>
<dbReference type="KEGG" id="fsn:GS03_00411"/>
<dbReference type="AlphaFoldDB" id="A0A4P7PQ58"/>
<accession>A0A4P7PQ58</accession>
<dbReference type="InterPro" id="IPR021458">
    <property type="entry name" value="Rv0495c"/>
</dbReference>
<dbReference type="EMBL" id="CP038810">
    <property type="protein sequence ID" value="QBZ96928.1"/>
    <property type="molecule type" value="Genomic_DNA"/>
</dbReference>
<protein>
    <recommendedName>
        <fullName evidence="4">DUF3109 family protein</fullName>
    </recommendedName>
</protein>
<evidence type="ECO:0000313" key="2">
    <source>
        <dbReference type="EMBL" id="QBZ96928.1"/>
    </source>
</evidence>
<gene>
    <name evidence="2" type="ORF">GS03_00411</name>
</gene>
<keyword evidence="3" id="KW-1185">Reference proteome</keyword>
<reference evidence="2 3" key="1">
    <citation type="submission" date="2019-04" db="EMBL/GenBank/DDBJ databases">
        <title>Flavobacterium sp. GS03.</title>
        <authorList>
            <person name="Kim H."/>
        </authorList>
    </citation>
    <scope>NUCLEOTIDE SEQUENCE [LARGE SCALE GENOMIC DNA]</scope>
    <source>
        <strain evidence="2 3">GS03</strain>
    </source>
</reference>
<evidence type="ECO:0000256" key="1">
    <source>
        <dbReference type="ARBA" id="ARBA00093770"/>
    </source>
</evidence>